<accession>A0A7C9V629</accession>
<dbReference type="PIRSF" id="PIRSF001365">
    <property type="entry name" value="DHDPS"/>
    <property type="match status" value="1"/>
</dbReference>
<evidence type="ECO:0000256" key="2">
    <source>
        <dbReference type="PIRNR" id="PIRNR001365"/>
    </source>
</evidence>
<gene>
    <name evidence="5" type="ORF">G6N74_11760</name>
</gene>
<dbReference type="AlphaFoldDB" id="A0A7C9V629"/>
<dbReference type="Pfam" id="PF00701">
    <property type="entry name" value="DHDPS"/>
    <property type="match status" value="1"/>
</dbReference>
<organism evidence="5 6">
    <name type="scientific">Mesorhizobium zhangyense</name>
    <dbReference type="NCBI Taxonomy" id="1776730"/>
    <lineage>
        <taxon>Bacteria</taxon>
        <taxon>Pseudomonadati</taxon>
        <taxon>Pseudomonadota</taxon>
        <taxon>Alphaproteobacteria</taxon>
        <taxon>Hyphomicrobiales</taxon>
        <taxon>Phyllobacteriaceae</taxon>
        <taxon>Mesorhizobium</taxon>
    </lineage>
</organism>
<proteinExistence type="inferred from homology"/>
<dbReference type="PANTHER" id="PTHR12128:SF19">
    <property type="entry name" value="5-DEHYDRO-4-DEOXYGLUCARATE DEHYDRATASE 2-RELATED"/>
    <property type="match status" value="1"/>
</dbReference>
<keyword evidence="6" id="KW-1185">Reference proteome</keyword>
<dbReference type="SMART" id="SM01130">
    <property type="entry name" value="DHDPS"/>
    <property type="match status" value="1"/>
</dbReference>
<dbReference type="CDD" id="cd00408">
    <property type="entry name" value="DHDPS-like"/>
    <property type="match status" value="1"/>
</dbReference>
<dbReference type="Proteomes" id="UP000481252">
    <property type="component" value="Unassembled WGS sequence"/>
</dbReference>
<dbReference type="Gene3D" id="3.20.20.70">
    <property type="entry name" value="Aldolase class I"/>
    <property type="match status" value="1"/>
</dbReference>
<dbReference type="InterPro" id="IPR002220">
    <property type="entry name" value="DapA-like"/>
</dbReference>
<sequence length="309" mass="32595">MSIERVRASLGGISGIHVTPYQADGSLNEALLARLVRRQTDAGIHNIVSGGNTGEFFSLTFDEVVRLQAVAFAAMEGSKSVRTAAVGRSLREALATAKLAISAGAEALMSHHPLDPFAAPQAQADYFIAIAEESAVPVVAYLRSDNIPVSEVVRIARHPNIAGIKFATPNLMHMAECIRATSDCAAVWVCGLAEGWAPAFYATGARGFTSGLVNVDPERSLAIWTALEAGRYDDARGLIAPIAPFEAMRTKFNNGANVTVVKEALALGGWDVGPVRLPGLPELSAKDREELGRILASIGHPVQTASAAE</sequence>
<comment type="caution">
    <text evidence="5">The sequence shown here is derived from an EMBL/GenBank/DDBJ whole genome shotgun (WGS) entry which is preliminary data.</text>
</comment>
<dbReference type="EMBL" id="JAAKZG010000004">
    <property type="protein sequence ID" value="NGN41745.1"/>
    <property type="molecule type" value="Genomic_DNA"/>
</dbReference>
<feature type="active site" description="Proton donor/acceptor" evidence="3">
    <location>
        <position position="141"/>
    </location>
</feature>
<evidence type="ECO:0000256" key="3">
    <source>
        <dbReference type="PIRSR" id="PIRSR001365-1"/>
    </source>
</evidence>
<comment type="similarity">
    <text evidence="2">Belongs to the DapA family.</text>
</comment>
<dbReference type="GO" id="GO:0008840">
    <property type="term" value="F:4-hydroxy-tetrahydrodipicolinate synthase activity"/>
    <property type="evidence" value="ECO:0007669"/>
    <property type="project" value="TreeGrafter"/>
</dbReference>
<dbReference type="SUPFAM" id="SSF51569">
    <property type="entry name" value="Aldolase"/>
    <property type="match status" value="1"/>
</dbReference>
<feature type="binding site" evidence="4">
    <location>
        <position position="53"/>
    </location>
    <ligand>
        <name>pyruvate</name>
        <dbReference type="ChEBI" id="CHEBI:15361"/>
    </ligand>
</feature>
<dbReference type="InterPro" id="IPR013785">
    <property type="entry name" value="Aldolase_TIM"/>
</dbReference>
<protein>
    <submittedName>
        <fullName evidence="5">Dihydrodipicolinate synthase family protein</fullName>
    </submittedName>
</protein>
<feature type="active site" description="Schiff-base intermediate with substrate" evidence="3">
    <location>
        <position position="165"/>
    </location>
</feature>
<dbReference type="RefSeq" id="WP_165117454.1">
    <property type="nucleotide sequence ID" value="NZ_JAAKZG010000004.1"/>
</dbReference>
<reference evidence="5 6" key="1">
    <citation type="submission" date="2020-02" db="EMBL/GenBank/DDBJ databases">
        <title>Genome sequence of the type strain CGMCC 1.15528 of Mesorhizobium zhangyense.</title>
        <authorList>
            <person name="Gao J."/>
            <person name="Sun J."/>
        </authorList>
    </citation>
    <scope>NUCLEOTIDE SEQUENCE [LARGE SCALE GENOMIC DNA]</scope>
    <source>
        <strain evidence="5 6">CGMCC 1.15528</strain>
    </source>
</reference>
<evidence type="ECO:0000313" key="6">
    <source>
        <dbReference type="Proteomes" id="UP000481252"/>
    </source>
</evidence>
<dbReference type="PANTHER" id="PTHR12128">
    <property type="entry name" value="DIHYDRODIPICOLINATE SYNTHASE"/>
    <property type="match status" value="1"/>
</dbReference>
<evidence type="ECO:0000256" key="4">
    <source>
        <dbReference type="PIRSR" id="PIRSR001365-2"/>
    </source>
</evidence>
<evidence type="ECO:0000256" key="1">
    <source>
        <dbReference type="ARBA" id="ARBA00023239"/>
    </source>
</evidence>
<name>A0A7C9V629_9HYPH</name>
<evidence type="ECO:0000313" key="5">
    <source>
        <dbReference type="EMBL" id="NGN41745.1"/>
    </source>
</evidence>
<keyword evidence="1 2" id="KW-0456">Lyase</keyword>